<dbReference type="HOGENOM" id="CLU_1326547_0_0_1"/>
<name>A0A067Q1K8_9AGAM</name>
<reference evidence="3" key="1">
    <citation type="journal article" date="2014" name="Proc. Natl. Acad. Sci. U.S.A.">
        <title>Extensive sampling of basidiomycete genomes demonstrates inadequacy of the white-rot/brown-rot paradigm for wood decay fungi.</title>
        <authorList>
            <person name="Riley R."/>
            <person name="Salamov A.A."/>
            <person name="Brown D.W."/>
            <person name="Nagy L.G."/>
            <person name="Floudas D."/>
            <person name="Held B.W."/>
            <person name="Levasseur A."/>
            <person name="Lombard V."/>
            <person name="Morin E."/>
            <person name="Otillar R."/>
            <person name="Lindquist E.A."/>
            <person name="Sun H."/>
            <person name="LaButti K.M."/>
            <person name="Schmutz J."/>
            <person name="Jabbour D."/>
            <person name="Luo H."/>
            <person name="Baker S.E."/>
            <person name="Pisabarro A.G."/>
            <person name="Walton J.D."/>
            <person name="Blanchette R.A."/>
            <person name="Henrissat B."/>
            <person name="Martin F."/>
            <person name="Cullen D."/>
            <person name="Hibbett D.S."/>
            <person name="Grigoriev I.V."/>
        </authorList>
    </citation>
    <scope>NUCLEOTIDE SEQUENCE [LARGE SCALE GENOMIC DNA]</scope>
    <source>
        <strain evidence="3">MUCL 33604</strain>
    </source>
</reference>
<proteinExistence type="predicted"/>
<keyword evidence="3" id="KW-1185">Reference proteome</keyword>
<organism evidence="2 3">
    <name type="scientific">Jaapia argillacea MUCL 33604</name>
    <dbReference type="NCBI Taxonomy" id="933084"/>
    <lineage>
        <taxon>Eukaryota</taxon>
        <taxon>Fungi</taxon>
        <taxon>Dikarya</taxon>
        <taxon>Basidiomycota</taxon>
        <taxon>Agaricomycotina</taxon>
        <taxon>Agaricomycetes</taxon>
        <taxon>Agaricomycetidae</taxon>
        <taxon>Jaapiales</taxon>
        <taxon>Jaapiaceae</taxon>
        <taxon>Jaapia</taxon>
    </lineage>
</organism>
<evidence type="ECO:0000313" key="3">
    <source>
        <dbReference type="Proteomes" id="UP000027265"/>
    </source>
</evidence>
<feature type="compositionally biased region" description="Polar residues" evidence="1">
    <location>
        <begin position="9"/>
        <end position="26"/>
    </location>
</feature>
<feature type="region of interest" description="Disordered" evidence="1">
    <location>
        <begin position="43"/>
        <end position="75"/>
    </location>
</feature>
<feature type="region of interest" description="Disordered" evidence="1">
    <location>
        <begin position="1"/>
        <end position="26"/>
    </location>
</feature>
<feature type="compositionally biased region" description="Low complexity" evidence="1">
    <location>
        <begin position="48"/>
        <end position="59"/>
    </location>
</feature>
<protein>
    <submittedName>
        <fullName evidence="2">Uncharacterized protein</fullName>
    </submittedName>
</protein>
<gene>
    <name evidence="2" type="ORF">JAAARDRAFT_208142</name>
</gene>
<dbReference type="AlphaFoldDB" id="A0A067Q1K8"/>
<dbReference type="InParanoid" id="A0A067Q1K8"/>
<evidence type="ECO:0000313" key="2">
    <source>
        <dbReference type="EMBL" id="KDQ56466.1"/>
    </source>
</evidence>
<dbReference type="Proteomes" id="UP000027265">
    <property type="component" value="Unassembled WGS sequence"/>
</dbReference>
<accession>A0A067Q1K8</accession>
<evidence type="ECO:0000256" key="1">
    <source>
        <dbReference type="SAM" id="MobiDB-lite"/>
    </source>
</evidence>
<sequence>MSHQPPTPSDNETGTYQITLNPSPQSVLERARRTLEALRSRTPHLFNGPVQGQQGPFPGRAIPSTTPSQREDENGKVLKKDSRAYHNPLCEGLPRSQLEQISRAKFLTLDGPMSFENNNLSPPACLLAQARNNARVDNSVIQYSTPLWLSESDWTQSTEVLEGCTEEKDDHDARWKLTADPWQVISTWGELSRLRGCERDEWIDFIS</sequence>
<dbReference type="EMBL" id="KL197722">
    <property type="protein sequence ID" value="KDQ56466.1"/>
    <property type="molecule type" value="Genomic_DNA"/>
</dbReference>